<sequence length="292" mass="32356">MNAIRKLEFEDSAVRMLVRDDEPWWVLTDVCTVLEIGNSRQASTRLDSDEKDGVIINDAMGRAQEMTIINESGLYSLILTSRKAAARRFKKWVTSVVLPELRRTGRYVMGEAEADAMPVAADGKVFGVRIAKANAAARLIAVANSIYGPEAARALWEFERDLPRIARRSIHVPEGEPDADPADCLRHLLDAEMGDGRTVRERLRLAIADKAAAKGMDAFGIVPSPPMETHCIAIADQNRFLAAVFSNTQWNEHWRLALVKLPGAKKSRVGIMFDGVRRIATLVPKARVADQL</sequence>
<protein>
    <recommendedName>
        <fullName evidence="1">Bro-N domain-containing protein</fullName>
    </recommendedName>
</protein>
<dbReference type="PANTHER" id="PTHR36180">
    <property type="entry name" value="DNA-BINDING PROTEIN-RELATED-RELATED"/>
    <property type="match status" value="1"/>
</dbReference>
<dbReference type="RefSeq" id="WP_127071843.1">
    <property type="nucleotide sequence ID" value="NZ_BMKB01000010.1"/>
</dbReference>
<dbReference type="OrthoDB" id="9808959at2"/>
<name>A0A916RNK2_9HYPH</name>
<dbReference type="InterPro" id="IPR003497">
    <property type="entry name" value="BRO_N_domain"/>
</dbReference>
<dbReference type="AlphaFoldDB" id="A0A916RNK2"/>
<reference evidence="2 3" key="1">
    <citation type="journal article" date="2014" name="Int. J. Syst. Evol. Microbiol.">
        <title>Complete genome sequence of Corynebacterium casei LMG S-19264T (=DSM 44701T), isolated from a smear-ripened cheese.</title>
        <authorList>
            <consortium name="US DOE Joint Genome Institute (JGI-PGF)"/>
            <person name="Walter F."/>
            <person name="Albersmeier A."/>
            <person name="Kalinowski J."/>
            <person name="Ruckert C."/>
        </authorList>
    </citation>
    <scope>NUCLEOTIDE SEQUENCE [LARGE SCALE GENOMIC DNA]</scope>
    <source>
        <strain evidence="2 3">CGMCC 1.15896</strain>
    </source>
</reference>
<feature type="domain" description="Bro-N" evidence="1">
    <location>
        <begin position="1"/>
        <end position="105"/>
    </location>
</feature>
<comment type="caution">
    <text evidence="2">The sequence shown here is derived from an EMBL/GenBank/DDBJ whole genome shotgun (WGS) entry which is preliminary data.</text>
</comment>
<gene>
    <name evidence="2" type="ORF">GCM10011499_37890</name>
</gene>
<dbReference type="Pfam" id="PF02498">
    <property type="entry name" value="Bro-N"/>
    <property type="match status" value="1"/>
</dbReference>
<proteinExistence type="predicted"/>
<evidence type="ECO:0000259" key="1">
    <source>
        <dbReference type="PROSITE" id="PS51750"/>
    </source>
</evidence>
<accession>A0A916RNK2</accession>
<organism evidence="2 3">
    <name type="scientific">Pelagibacterium lentulum</name>
    <dbReference type="NCBI Taxonomy" id="2029865"/>
    <lineage>
        <taxon>Bacteria</taxon>
        <taxon>Pseudomonadati</taxon>
        <taxon>Pseudomonadota</taxon>
        <taxon>Alphaproteobacteria</taxon>
        <taxon>Hyphomicrobiales</taxon>
        <taxon>Devosiaceae</taxon>
        <taxon>Pelagibacterium</taxon>
    </lineage>
</organism>
<dbReference type="SMART" id="SM01040">
    <property type="entry name" value="Bro-N"/>
    <property type="match status" value="1"/>
</dbReference>
<dbReference type="PROSITE" id="PS51750">
    <property type="entry name" value="BRO_N"/>
    <property type="match status" value="1"/>
</dbReference>
<dbReference type="EMBL" id="BMKB01000010">
    <property type="protein sequence ID" value="GGA63908.1"/>
    <property type="molecule type" value="Genomic_DNA"/>
</dbReference>
<evidence type="ECO:0000313" key="2">
    <source>
        <dbReference type="EMBL" id="GGA63908.1"/>
    </source>
</evidence>
<keyword evidence="3" id="KW-1185">Reference proteome</keyword>
<evidence type="ECO:0000313" key="3">
    <source>
        <dbReference type="Proteomes" id="UP000596977"/>
    </source>
</evidence>
<dbReference type="PANTHER" id="PTHR36180:SF2">
    <property type="entry name" value="BRO FAMILY PROTEIN"/>
    <property type="match status" value="1"/>
</dbReference>
<dbReference type="Proteomes" id="UP000596977">
    <property type="component" value="Unassembled WGS sequence"/>
</dbReference>